<name>A0ACC2IQN0_9PLEO</name>
<reference evidence="1" key="1">
    <citation type="submission" date="2022-11" db="EMBL/GenBank/DDBJ databases">
        <title>Genome Sequence of Boeremia exigua.</title>
        <authorList>
            <person name="Buettner E."/>
        </authorList>
    </citation>
    <scope>NUCLEOTIDE SEQUENCE</scope>
    <source>
        <strain evidence="1">CU02</strain>
    </source>
</reference>
<organism evidence="1 2">
    <name type="scientific">Boeremia exigua</name>
    <dbReference type="NCBI Taxonomy" id="749465"/>
    <lineage>
        <taxon>Eukaryota</taxon>
        <taxon>Fungi</taxon>
        <taxon>Dikarya</taxon>
        <taxon>Ascomycota</taxon>
        <taxon>Pezizomycotina</taxon>
        <taxon>Dothideomycetes</taxon>
        <taxon>Pleosporomycetidae</taxon>
        <taxon>Pleosporales</taxon>
        <taxon>Pleosporineae</taxon>
        <taxon>Didymellaceae</taxon>
        <taxon>Boeremia</taxon>
    </lineage>
</organism>
<evidence type="ECO:0000313" key="1">
    <source>
        <dbReference type="EMBL" id="KAJ8117460.1"/>
    </source>
</evidence>
<sequence>MATTLEPYSQLGLFEFDVAIFPDSKVSNNFQQPSLVGELPGQRGSKKSSYGDPVPNPPSTFIKALSFTLLNFMTSSSDLSLESKAFFIAPVSQAGIPGGEFVDAPITNYQLFLKADAVQKQNYPLYAVDDASSYYSLLSRYMRYMNATNTDPAINAARMKILDAESQKDMQWGSARQAYVAMRETDPNGSQTFVDYLMKYQGYNDAWAAEQKAQKDYEALLPLELVDVSRQLDIIKSANDRLIYKINNNMPCYAMDLDYVRESELNNGRLHLDQRDIYYRPFYSLTDYERTCNNWNKPSLPRTSVSYPISLDPRELGTWAELGHGALDKSSATTFTTEQADLLASVKATITFSCKPAVISVERGLWDVVPLKSSCLSIAAPSYLKRPFMKTTKLLITKGFDIDIQIPTAYTGSTSGLRINRWGIPLSNISDDQKHLKFSADGESYPIILAALGSLVGGDPLPFVMASKGVERRSTGVPSDFSASALKFYLGNYFKTAFGWNGSFDFQIVFDRSAEAIIWSAWETQDSGVQATKTALVIDPTPSGEGNLLAQLRASLDLPVTPSATLHLGVETVPNAETPNVKFDDLLGRKFKPKFSESGPTLTTDWILGDIVETQYGNFVRTDTVTSDTFQKEGVWSLPPGSAFNKLSFFGDQWPPMFQVCLQDLPDQDEKRRREWMDLHMDDNIRGIIFDSSSTLQLATVWFVLDKPPQFYQRTQKAPAPVAGASAGDLPAWAVGPGHILIQPANVPDMVKARIRYPTRNPDPIERHICGIPLDIQYSRVIRVTYKPSVKQDFTFDAFKGRLSAAQQEKIVLLEGYVPSADGPIDSLNALQNNMSEIQKVPHECQIAFIKLLYNRNLPIMEGEIEALRQQLNTSGFNLRDNPQLLADLLGQSAHNMETSQVRSLRRLHISAKKKLPSDLVGRLVEPAEAVREAVKGPSFTNKYMRTATKASTFKIMVFPSHIEIFGPETVLPSQITDTYKDKINRFIRVRFLDNDGNPFKIEPGINADLIINERIVNVLNGFHHLLPLPGFDFEFLGYSVSSLKQKKMVWFFRKGKGDSTTSETIRSRIGIWDAASSSKAAKLAGFPFKWSARFALAFTTSIPIREIGGKDYTSNDDYPKDATFPNTDGCGIISSTLGTEINRRMQDVGYNAAHAFQIRLGGVKGMVYQAPDVLFPSTTGEPVPLTLLRSSNIKFDLPSGTAPTLRIAATIGDFQRSIFFESLIQALENLGADSAEILKAYDTGYESLTSVNDRTIRTLQDIVQMSDDNRDTESMSRYGLLKLAGNLMAANISQSLFGDTSFLTLYLKSLSKWALNKNMFAIPIPGAFSNLGFTDDFKILTGKEEGNPDHRKKPYEVVILANKQFVSGDVLIYRDPIIHIGDLKLATALTKDEVRNRMAKKYGDNADVAFNALSAMDNVIFFSQEDRPPLPNRLSGGDLDGDRFEIIPKDGCKFWNALKDQPSADYAAEPDKTKGPQRLKDDFNIKDLTNFLGQYIRQDCFDELQTTLIALADVRPLGLMDPDVMELSTHISNAVDFAKSGVPVDLWTISQDPKFKITAKANVLRARNLQLRYSHGGDYYKSTKLLGKVYAKGVVACDKMSKLSYPQRLDNGPLAKQVDENRKLASLSNGNLEDFVSKMRDAIGVFVQEQFVMYRGYLKGRNIPASSEMDVFMKKPRDANFPEAHTNGIVDFLKTTMVHAVALQIETDESQKSLGYAWKLAAGMSMDDTIVIFKQCAYEAWKSALACLRSPTKKGELSEIKLRREQVDPTTLLSTPVQTYDVGTKTWNGISTLSSPEKALGSSRLDRAVQVKLYTPAFYAMMIRFGARPDQLDDASFVHDTGLPSALPKGTRITKTPLSFLDTRFQVPRLFTKFLSSLSSQSLFVHTTLIAVPSSVLSATD</sequence>
<dbReference type="Proteomes" id="UP001153331">
    <property type="component" value="Unassembled WGS sequence"/>
</dbReference>
<protein>
    <submittedName>
        <fullName evidence="1">Uncharacterized protein</fullName>
    </submittedName>
</protein>
<proteinExistence type="predicted"/>
<gene>
    <name evidence="1" type="ORF">OPT61_g1352</name>
</gene>
<comment type="caution">
    <text evidence="1">The sequence shown here is derived from an EMBL/GenBank/DDBJ whole genome shotgun (WGS) entry which is preliminary data.</text>
</comment>
<keyword evidence="2" id="KW-1185">Reference proteome</keyword>
<accession>A0ACC2IQN0</accession>
<dbReference type="EMBL" id="JAPHNI010000052">
    <property type="protein sequence ID" value="KAJ8117460.1"/>
    <property type="molecule type" value="Genomic_DNA"/>
</dbReference>
<evidence type="ECO:0000313" key="2">
    <source>
        <dbReference type="Proteomes" id="UP001153331"/>
    </source>
</evidence>